<reference evidence="2 3" key="1">
    <citation type="journal article" date="2021" name="Hortic Res">
        <title>Chromosome-scale assembly of the Dendrobium chrysotoxum genome enhances the understanding of orchid evolution.</title>
        <authorList>
            <person name="Zhang Y."/>
            <person name="Zhang G.Q."/>
            <person name="Zhang D."/>
            <person name="Liu X.D."/>
            <person name="Xu X.Y."/>
            <person name="Sun W.H."/>
            <person name="Yu X."/>
            <person name="Zhu X."/>
            <person name="Wang Z.W."/>
            <person name="Zhao X."/>
            <person name="Zhong W.Y."/>
            <person name="Chen H."/>
            <person name="Yin W.L."/>
            <person name="Huang T."/>
            <person name="Niu S.C."/>
            <person name="Liu Z.J."/>
        </authorList>
    </citation>
    <scope>NUCLEOTIDE SEQUENCE [LARGE SCALE GENOMIC DNA]</scope>
    <source>
        <strain evidence="2">Lindl</strain>
    </source>
</reference>
<dbReference type="Proteomes" id="UP000775213">
    <property type="component" value="Unassembled WGS sequence"/>
</dbReference>
<gene>
    <name evidence="2" type="ORF">IEQ34_000341</name>
</gene>
<protein>
    <submittedName>
        <fullName evidence="2">Uncharacterized protein</fullName>
    </submittedName>
</protein>
<proteinExistence type="predicted"/>
<dbReference type="EMBL" id="JAGFBR010000001">
    <property type="protein sequence ID" value="KAH0470618.1"/>
    <property type="molecule type" value="Genomic_DNA"/>
</dbReference>
<name>A0AAV7HSL5_DENCH</name>
<organism evidence="2 3">
    <name type="scientific">Dendrobium chrysotoxum</name>
    <name type="common">Orchid</name>
    <dbReference type="NCBI Taxonomy" id="161865"/>
    <lineage>
        <taxon>Eukaryota</taxon>
        <taxon>Viridiplantae</taxon>
        <taxon>Streptophyta</taxon>
        <taxon>Embryophyta</taxon>
        <taxon>Tracheophyta</taxon>
        <taxon>Spermatophyta</taxon>
        <taxon>Magnoliopsida</taxon>
        <taxon>Liliopsida</taxon>
        <taxon>Asparagales</taxon>
        <taxon>Orchidaceae</taxon>
        <taxon>Epidendroideae</taxon>
        <taxon>Malaxideae</taxon>
        <taxon>Dendrobiinae</taxon>
        <taxon>Dendrobium</taxon>
    </lineage>
</organism>
<comment type="caution">
    <text evidence="2">The sequence shown here is derived from an EMBL/GenBank/DDBJ whole genome shotgun (WGS) entry which is preliminary data.</text>
</comment>
<dbReference type="AlphaFoldDB" id="A0AAV7HSL5"/>
<evidence type="ECO:0000313" key="2">
    <source>
        <dbReference type="EMBL" id="KAH0470618.1"/>
    </source>
</evidence>
<evidence type="ECO:0000313" key="3">
    <source>
        <dbReference type="Proteomes" id="UP000775213"/>
    </source>
</evidence>
<sequence>MSSDHLPSRDHATQNGGERRPNKVAKLDYIASTMMIDSLNVLHKKFQFLNDLVATVPKNLIMSAILLPDKSARGAAIPTSFGADRHRSKVWGKPSPIFYRDTSVTMGLIALFRDRGDVLTPKCLSRMG</sequence>
<keyword evidence="3" id="KW-1185">Reference proteome</keyword>
<evidence type="ECO:0000256" key="1">
    <source>
        <dbReference type="SAM" id="MobiDB-lite"/>
    </source>
</evidence>
<accession>A0AAV7HSL5</accession>
<feature type="region of interest" description="Disordered" evidence="1">
    <location>
        <begin position="1"/>
        <end position="20"/>
    </location>
</feature>